<dbReference type="GO" id="GO:0016239">
    <property type="term" value="P:positive regulation of macroautophagy"/>
    <property type="evidence" value="ECO:0007669"/>
    <property type="project" value="TreeGrafter"/>
</dbReference>
<keyword evidence="3" id="KW-1185">Reference proteome</keyword>
<evidence type="ECO:0000259" key="1">
    <source>
        <dbReference type="Pfam" id="PF23417"/>
    </source>
</evidence>
<feature type="non-terminal residue" evidence="2">
    <location>
        <position position="1"/>
    </location>
</feature>
<dbReference type="GO" id="GO:0051607">
    <property type="term" value="P:defense response to virus"/>
    <property type="evidence" value="ECO:0007669"/>
    <property type="project" value="TreeGrafter"/>
</dbReference>
<dbReference type="AlphaFoldDB" id="A0A7K8GC41"/>
<feature type="non-terminal residue" evidence="2">
    <location>
        <position position="105"/>
    </location>
</feature>
<dbReference type="EMBL" id="VZTJ01001884">
    <property type="protein sequence ID" value="NXC01934.1"/>
    <property type="molecule type" value="Genomic_DNA"/>
</dbReference>
<dbReference type="GO" id="GO:0035438">
    <property type="term" value="F:cyclic-di-GMP binding"/>
    <property type="evidence" value="ECO:0007669"/>
    <property type="project" value="TreeGrafter"/>
</dbReference>
<dbReference type="GO" id="GO:0061507">
    <property type="term" value="F:2',3'-cyclic GMP-AMP binding"/>
    <property type="evidence" value="ECO:0007669"/>
    <property type="project" value="TreeGrafter"/>
</dbReference>
<sequence length="105" mass="11435">TFHFATLQIGALLKGTCYLAEEIFHLHSRHQGSFWRALSTCFPPRWHGPMLLVCGLAYVALLGDGQPLGLHLILASLCQLLILALGLQVRLPHLRPGQGSPSALS</sequence>
<reference evidence="2 3" key="1">
    <citation type="submission" date="2019-09" db="EMBL/GenBank/DDBJ databases">
        <title>Bird 10,000 Genomes (B10K) Project - Family phase.</title>
        <authorList>
            <person name="Zhang G."/>
        </authorList>
    </citation>
    <scope>NUCLEOTIDE SEQUENCE [LARGE SCALE GENOMIC DNA]</scope>
    <source>
        <strain evidence="2">B10K-DU-029-32</strain>
        <tissue evidence="2">Liver or heart</tissue>
    </source>
</reference>
<dbReference type="PANTHER" id="PTHR34339">
    <property type="entry name" value="STIMULATOR OF INTERFERON GENES PROTEIN"/>
    <property type="match status" value="1"/>
</dbReference>
<dbReference type="GO" id="GO:0002218">
    <property type="term" value="P:activation of innate immune response"/>
    <property type="evidence" value="ECO:0007669"/>
    <property type="project" value="InterPro"/>
</dbReference>
<dbReference type="GO" id="GO:0005776">
    <property type="term" value="C:autophagosome"/>
    <property type="evidence" value="ECO:0007669"/>
    <property type="project" value="TreeGrafter"/>
</dbReference>
<dbReference type="GO" id="GO:0032481">
    <property type="term" value="P:positive regulation of type I interferon production"/>
    <property type="evidence" value="ECO:0007669"/>
    <property type="project" value="InterPro"/>
</dbReference>
<dbReference type="GO" id="GO:0061709">
    <property type="term" value="P:reticulophagy"/>
    <property type="evidence" value="ECO:0007669"/>
    <property type="project" value="TreeGrafter"/>
</dbReference>
<feature type="domain" description="STING transmembrane" evidence="1">
    <location>
        <begin position="2"/>
        <end position="88"/>
    </location>
</feature>
<dbReference type="InterPro" id="IPR029158">
    <property type="entry name" value="STING"/>
</dbReference>
<evidence type="ECO:0000313" key="2">
    <source>
        <dbReference type="EMBL" id="NXC01934.1"/>
    </source>
</evidence>
<accession>A0A7K8GC41</accession>
<dbReference type="GO" id="GO:0000045">
    <property type="term" value="P:autophagosome assembly"/>
    <property type="evidence" value="ECO:0007669"/>
    <property type="project" value="TreeGrafter"/>
</dbReference>
<proteinExistence type="predicted"/>
<name>A0A7K8GC41_ORTSP</name>
<evidence type="ECO:0000313" key="3">
    <source>
        <dbReference type="Proteomes" id="UP000526602"/>
    </source>
</evidence>
<dbReference type="GO" id="GO:0005789">
    <property type="term" value="C:endoplasmic reticulum membrane"/>
    <property type="evidence" value="ECO:0007669"/>
    <property type="project" value="TreeGrafter"/>
</dbReference>
<dbReference type="GO" id="GO:0045087">
    <property type="term" value="P:innate immune response"/>
    <property type="evidence" value="ECO:0007669"/>
    <property type="project" value="TreeGrafter"/>
</dbReference>
<protein>
    <submittedName>
        <fullName evidence="2">STING protein</fullName>
    </submittedName>
</protein>
<comment type="caution">
    <text evidence="2">The sequence shown here is derived from an EMBL/GenBank/DDBJ whole genome shotgun (WGS) entry which is preliminary data.</text>
</comment>
<dbReference type="Pfam" id="PF23417">
    <property type="entry name" value="STING_TM"/>
    <property type="match status" value="1"/>
</dbReference>
<dbReference type="PANTHER" id="PTHR34339:SF1">
    <property type="entry name" value="STIMULATOR OF INTERFERON GENES PROTEIN"/>
    <property type="match status" value="1"/>
</dbReference>
<gene>
    <name evidence="2" type="primary">Tmem173_1</name>
    <name evidence="2" type="ORF">ORTSPA_R15877</name>
</gene>
<dbReference type="InterPro" id="IPR055434">
    <property type="entry name" value="STING_TM"/>
</dbReference>
<organism evidence="2 3">
    <name type="scientific">Orthonyx spaldingii</name>
    <name type="common">Chowchilla</name>
    <dbReference type="NCBI Taxonomy" id="38397"/>
    <lineage>
        <taxon>Eukaryota</taxon>
        <taxon>Metazoa</taxon>
        <taxon>Chordata</taxon>
        <taxon>Craniata</taxon>
        <taxon>Vertebrata</taxon>
        <taxon>Euteleostomi</taxon>
        <taxon>Archelosauria</taxon>
        <taxon>Archosauria</taxon>
        <taxon>Dinosauria</taxon>
        <taxon>Saurischia</taxon>
        <taxon>Theropoda</taxon>
        <taxon>Coelurosauria</taxon>
        <taxon>Aves</taxon>
        <taxon>Neognathae</taxon>
        <taxon>Neoaves</taxon>
        <taxon>Telluraves</taxon>
        <taxon>Australaves</taxon>
        <taxon>Passeriformes</taxon>
        <taxon>Corvoidea</taxon>
        <taxon>Orthonychidae</taxon>
        <taxon>Orthonyx</taxon>
    </lineage>
</organism>
<dbReference type="Proteomes" id="UP000526602">
    <property type="component" value="Unassembled WGS sequence"/>
</dbReference>